<gene>
    <name evidence="6" type="ORF">HAND00432_LOCUS200</name>
    <name evidence="5" type="ORF">HAND1043_LOCUS6988</name>
</gene>
<dbReference type="Gene3D" id="2.60.40.10">
    <property type="entry name" value="Immunoglobulins"/>
    <property type="match status" value="3"/>
</dbReference>
<dbReference type="GO" id="GO:0005634">
    <property type="term" value="C:nucleus"/>
    <property type="evidence" value="ECO:0007669"/>
    <property type="project" value="TreeGrafter"/>
</dbReference>
<feature type="repeat" description="Filamin" evidence="1">
    <location>
        <begin position="388"/>
        <end position="480"/>
    </location>
</feature>
<keyword evidence="2" id="KW-0520">NAD</keyword>
<proteinExistence type="predicted"/>
<dbReference type="GO" id="GO:1990404">
    <property type="term" value="F:NAD+-protein mono-ADP-ribosyltransferase activity"/>
    <property type="evidence" value="ECO:0007669"/>
    <property type="project" value="TreeGrafter"/>
</dbReference>
<dbReference type="SMART" id="SM00557">
    <property type="entry name" value="IG_FLMN"/>
    <property type="match status" value="1"/>
</dbReference>
<evidence type="ECO:0000259" key="4">
    <source>
        <dbReference type="PROSITE" id="PS51059"/>
    </source>
</evidence>
<dbReference type="InterPro" id="IPR017868">
    <property type="entry name" value="Filamin/ABP280_repeat-like"/>
</dbReference>
<dbReference type="PANTHER" id="PTHR45740:SF2">
    <property type="entry name" value="POLY [ADP-RIBOSE] POLYMERASE"/>
    <property type="match status" value="1"/>
</dbReference>
<dbReference type="InterPro" id="IPR012317">
    <property type="entry name" value="Poly(ADP-ribose)pol_cat_dom"/>
</dbReference>
<evidence type="ECO:0000313" key="5">
    <source>
        <dbReference type="EMBL" id="CAD8740496.1"/>
    </source>
</evidence>
<name>A0A6U2I426_HEMAN</name>
<dbReference type="Gene3D" id="3.90.228.10">
    <property type="match status" value="1"/>
</dbReference>
<evidence type="ECO:0000256" key="2">
    <source>
        <dbReference type="RuleBase" id="RU362114"/>
    </source>
</evidence>
<dbReference type="SUPFAM" id="SSF81296">
    <property type="entry name" value="E set domains"/>
    <property type="match status" value="2"/>
</dbReference>
<dbReference type="InterPro" id="IPR051712">
    <property type="entry name" value="ARTD-AVP"/>
</dbReference>
<protein>
    <recommendedName>
        <fullName evidence="2">Poly [ADP-ribose] polymerase</fullName>
        <shortName evidence="2">PARP</shortName>
        <ecNumber evidence="2">2.4.2.-</ecNumber>
    </recommendedName>
</protein>
<organism evidence="5">
    <name type="scientific">Hemiselmis andersenii</name>
    <name type="common">Cryptophyte alga</name>
    <dbReference type="NCBI Taxonomy" id="464988"/>
    <lineage>
        <taxon>Eukaryota</taxon>
        <taxon>Cryptophyceae</taxon>
        <taxon>Cryptomonadales</taxon>
        <taxon>Hemiselmidaceae</taxon>
        <taxon>Hemiselmis</taxon>
    </lineage>
</organism>
<dbReference type="EMBL" id="HBFK01011570">
    <property type="protein sequence ID" value="CAD8740496.1"/>
    <property type="molecule type" value="Transcribed_RNA"/>
</dbReference>
<reference evidence="5" key="1">
    <citation type="submission" date="2021-01" db="EMBL/GenBank/DDBJ databases">
        <authorList>
            <person name="Corre E."/>
            <person name="Pelletier E."/>
            <person name="Niang G."/>
            <person name="Scheremetjew M."/>
            <person name="Finn R."/>
            <person name="Kale V."/>
            <person name="Holt S."/>
            <person name="Cochrane G."/>
            <person name="Meng A."/>
            <person name="Brown T."/>
            <person name="Cohen L."/>
        </authorList>
    </citation>
    <scope>NUCLEOTIDE SEQUENCE</scope>
    <source>
        <strain evidence="5">CCMP441</strain>
        <strain evidence="6">CCMP644</strain>
    </source>
</reference>
<dbReference type="Pfam" id="PF00630">
    <property type="entry name" value="Filamin"/>
    <property type="match status" value="1"/>
</dbReference>
<dbReference type="PROSITE" id="PS51059">
    <property type="entry name" value="PARP_CATALYTIC"/>
    <property type="match status" value="1"/>
</dbReference>
<keyword evidence="2" id="KW-0808">Transferase</keyword>
<dbReference type="InterPro" id="IPR001298">
    <property type="entry name" value="Filamin/ABP280_rpt"/>
</dbReference>
<feature type="compositionally biased region" description="Polar residues" evidence="3">
    <location>
        <begin position="20"/>
        <end position="41"/>
    </location>
</feature>
<dbReference type="PROSITE" id="PS50194">
    <property type="entry name" value="FILAMIN_REPEAT"/>
    <property type="match status" value="1"/>
</dbReference>
<dbReference type="PANTHER" id="PTHR45740">
    <property type="entry name" value="POLY [ADP-RIBOSE] POLYMERASE"/>
    <property type="match status" value="1"/>
</dbReference>
<dbReference type="GO" id="GO:0003950">
    <property type="term" value="F:NAD+ poly-ADP-ribosyltransferase activity"/>
    <property type="evidence" value="ECO:0007669"/>
    <property type="project" value="UniProtKB-UniRule"/>
</dbReference>
<dbReference type="SUPFAM" id="SSF50156">
    <property type="entry name" value="PDZ domain-like"/>
    <property type="match status" value="1"/>
</dbReference>
<feature type="compositionally biased region" description="Polar residues" evidence="3">
    <location>
        <begin position="1"/>
        <end position="10"/>
    </location>
</feature>
<dbReference type="InterPro" id="IPR036034">
    <property type="entry name" value="PDZ_sf"/>
</dbReference>
<dbReference type="SUPFAM" id="SSF56399">
    <property type="entry name" value="ADP-ribosylation"/>
    <property type="match status" value="1"/>
</dbReference>
<keyword evidence="2" id="KW-0328">Glycosyltransferase</keyword>
<dbReference type="EC" id="2.4.2.-" evidence="2"/>
<dbReference type="InterPro" id="IPR013783">
    <property type="entry name" value="Ig-like_fold"/>
</dbReference>
<sequence length="1356" mass="147339">MSSSMSQSLGRFQPGPPPSGTNRTSHSASVADTTHGTTPHQSSLPSGSGGGSGKQSASASHASSYRLEHRGLSGEVDRLQGELEACQSRAERAEDRLLRSMAYFSRVEALTNDISAHRAGSAMIAGVEARNELGQAALWQDFETVSPVQFLKAELKTPTETVYLERSLGQFECGVPLLNGSLNMKLLPDLTINKVQREDLECQEGDRIISVDGMPVSSIEELRVSIMDKTEVTLVIENGGMPLFTIHDATTPYWEVTTVPESTMTTLPSTSSQHKRTQLNPGDLVLRINDMPVSGLDTRKALDASHAKISLLPAASKLAQRIKAEGLMSFTTQVEVAPPKEGRKEGEDPRYNIILTNFEPAMFAGTYVVSVFLGQYQVGEDFSLEIVEGPADARRSDVVRDGLWLTPAGQPLEFKIVAQDGAGNQKHKGGDQIAVADATVTDNGNGTYDVTWVRTTVGFHKILITINGEVMQGTPEVDLVASDVHVMSTDLDLIDAVTGLSCESVGTSSTNFTVGAGANASIVVKLYDKYGNARPVGKDSVKLIQLNPFFHKSGVGVELPFQPKGQTYEFRGLVTHASMRGGDDMLEYSLIGVLVNGTQIREVPWSIDVQPGEVAIENCIATVTPAGITASAGQSFEFDVVVRDPWDNLRNHSKDTVELYEYNPATSSRGDRWGDYQVTATGHGSYRITARHTLARQTRFTFTVNGVSSPGQQHVYLLTIVPAEVNISQCVVTGELSAVVGQYVALLIALRDEFGNVCSPQQTSASEISVANVRLISGDIDPKELQMITRISRVDFYPGIIYTHQVVLSTEQAVRVGIDLMLGGEKLQHAQVTFTPDELDKELSTVQDMPQKVVAGENFTIKCFLVDQFRNGMVGLESVIRLDPDDKADAGTILKVSGKDQGKGVYSISFKATKGSSSCHVSVKVGGASIHRATLNVLAAVARAQKSEIEGAPECRVHFPFFLRVMLRDEWGNVCPQDASQLSVRLSGCSLKDSDAKIATDRAGGYTVTFLPRGSGEVRFTVLVRGEVLADRAVTVRSLASWSKEDAAEWVQTLAHIEVQIKVLARALAQEFIRQNVTGAKIAGGLLDRGALHFAFGIEDMDAAERLAGIIADLIKGAQAPAFYIPWSWTTTGKPQKMIEVQSGEMAHTLVMERMKSSIPSAAIVSIYRVEDEALFSRFFEHRQSVGFSRASNSNERYLWYGSDQGKNYDGILQKGFVSSINTTPTERQVLGRGFYFAPDPRLADFFNGDGPASQDKKLILARVACGAVATKDVLAQSGDIGGLREELEKAENCHPPVGSHSATSRSRTELVIFDDHAAYPEFVVSYRLPYPCEVTWPDPFGSSTLFKLEEVRQDL</sequence>
<evidence type="ECO:0000256" key="3">
    <source>
        <dbReference type="SAM" id="MobiDB-lite"/>
    </source>
</evidence>
<feature type="domain" description="PARP catalytic" evidence="4">
    <location>
        <begin position="1125"/>
        <end position="1336"/>
    </location>
</feature>
<evidence type="ECO:0000313" key="6">
    <source>
        <dbReference type="EMBL" id="CAD8945683.1"/>
    </source>
</evidence>
<evidence type="ECO:0000256" key="1">
    <source>
        <dbReference type="PROSITE-ProRule" id="PRU00087"/>
    </source>
</evidence>
<dbReference type="EMBL" id="HBFX01000374">
    <property type="protein sequence ID" value="CAD8945683.1"/>
    <property type="molecule type" value="Transcribed_RNA"/>
</dbReference>
<accession>A0A6U2I426</accession>
<dbReference type="Pfam" id="PF00644">
    <property type="entry name" value="PARP"/>
    <property type="match status" value="1"/>
</dbReference>
<feature type="compositionally biased region" description="Low complexity" evidence="3">
    <location>
        <begin position="54"/>
        <end position="64"/>
    </location>
</feature>
<feature type="region of interest" description="Disordered" evidence="3">
    <location>
        <begin position="1"/>
        <end position="65"/>
    </location>
</feature>
<dbReference type="InterPro" id="IPR014756">
    <property type="entry name" value="Ig_E-set"/>
</dbReference>